<comment type="caution">
    <text evidence="3">The sequence shown here is derived from an EMBL/GenBank/DDBJ whole genome shotgun (WGS) entry which is preliminary data.</text>
</comment>
<evidence type="ECO:0000313" key="4">
    <source>
        <dbReference type="Proteomes" id="UP000650833"/>
    </source>
</evidence>
<evidence type="ECO:0000256" key="1">
    <source>
        <dbReference type="SAM" id="MobiDB-lite"/>
    </source>
</evidence>
<feature type="compositionally biased region" description="Basic and acidic residues" evidence="1">
    <location>
        <begin position="71"/>
        <end position="83"/>
    </location>
</feature>
<dbReference type="Proteomes" id="UP000650833">
    <property type="component" value="Unassembled WGS sequence"/>
</dbReference>
<keyword evidence="2" id="KW-0732">Signal</keyword>
<feature type="compositionally biased region" description="Acidic residues" evidence="1">
    <location>
        <begin position="84"/>
        <end position="137"/>
    </location>
</feature>
<name>A0A8H7QSC4_9FUNG</name>
<feature type="chain" id="PRO_5034061198" evidence="2">
    <location>
        <begin position="21"/>
        <end position="150"/>
    </location>
</feature>
<evidence type="ECO:0000256" key="2">
    <source>
        <dbReference type="SAM" id="SignalP"/>
    </source>
</evidence>
<accession>A0A8H7QSC4</accession>
<evidence type="ECO:0000313" key="3">
    <source>
        <dbReference type="EMBL" id="KAG2197380.1"/>
    </source>
</evidence>
<gene>
    <name evidence="3" type="ORF">INT46_006814</name>
</gene>
<keyword evidence="4" id="KW-1185">Reference proteome</keyword>
<feature type="signal peptide" evidence="2">
    <location>
        <begin position="1"/>
        <end position="20"/>
    </location>
</feature>
<proteinExistence type="predicted"/>
<sequence length="150" mass="16662">MQLKFLSLSFLVVVVASVTASHVAIRSTDIKSSNAVSNIPDATKNIVFNNDHAPHSLFKRSLASRKKVADAILRRAPARHSENEPDESEPDENEADEKEADENEADEKEADENENEADEKEADESENEPDEKEADESEVNKKSSSKAVRR</sequence>
<dbReference type="EMBL" id="JAEPRC010000430">
    <property type="protein sequence ID" value="KAG2197380.1"/>
    <property type="molecule type" value="Genomic_DNA"/>
</dbReference>
<organism evidence="3 4">
    <name type="scientific">Mucor plumbeus</name>
    <dbReference type="NCBI Taxonomy" id="97098"/>
    <lineage>
        <taxon>Eukaryota</taxon>
        <taxon>Fungi</taxon>
        <taxon>Fungi incertae sedis</taxon>
        <taxon>Mucoromycota</taxon>
        <taxon>Mucoromycotina</taxon>
        <taxon>Mucoromycetes</taxon>
        <taxon>Mucorales</taxon>
        <taxon>Mucorineae</taxon>
        <taxon>Mucoraceae</taxon>
        <taxon>Mucor</taxon>
    </lineage>
</organism>
<dbReference type="AlphaFoldDB" id="A0A8H7QSC4"/>
<feature type="region of interest" description="Disordered" evidence="1">
    <location>
        <begin position="71"/>
        <end position="150"/>
    </location>
</feature>
<reference evidence="3" key="1">
    <citation type="submission" date="2020-12" db="EMBL/GenBank/DDBJ databases">
        <title>Metabolic potential, ecology and presence of endohyphal bacteria is reflected in genomic diversity of Mucoromycotina.</title>
        <authorList>
            <person name="Muszewska A."/>
            <person name="Okrasinska A."/>
            <person name="Steczkiewicz K."/>
            <person name="Drgas O."/>
            <person name="Orlowska M."/>
            <person name="Perlinska-Lenart U."/>
            <person name="Aleksandrzak-Piekarczyk T."/>
            <person name="Szatraj K."/>
            <person name="Zielenkiewicz U."/>
            <person name="Pilsyk S."/>
            <person name="Malc E."/>
            <person name="Mieczkowski P."/>
            <person name="Kruszewska J.S."/>
            <person name="Biernat P."/>
            <person name="Pawlowska J."/>
        </authorList>
    </citation>
    <scope>NUCLEOTIDE SEQUENCE</scope>
    <source>
        <strain evidence="3">CBS 226.32</strain>
    </source>
</reference>
<protein>
    <submittedName>
        <fullName evidence="3">Uncharacterized protein</fullName>
    </submittedName>
</protein>